<evidence type="ECO:0000313" key="4">
    <source>
        <dbReference type="Proteomes" id="UP000009131"/>
    </source>
</evidence>
<feature type="domain" description="CID" evidence="2">
    <location>
        <begin position="2"/>
        <end position="138"/>
    </location>
</feature>
<proteinExistence type="predicted"/>
<organism evidence="3 4">
    <name type="scientific">Mixia osmundae (strain CBS 9802 / IAM 14324 / JCM 22182 / KY 12970)</name>
    <dbReference type="NCBI Taxonomy" id="764103"/>
    <lineage>
        <taxon>Eukaryota</taxon>
        <taxon>Fungi</taxon>
        <taxon>Dikarya</taxon>
        <taxon>Basidiomycota</taxon>
        <taxon>Pucciniomycotina</taxon>
        <taxon>Mixiomycetes</taxon>
        <taxon>Mixiales</taxon>
        <taxon>Mixiaceae</taxon>
        <taxon>Mixia</taxon>
    </lineage>
</organism>
<dbReference type="InterPro" id="IPR006569">
    <property type="entry name" value="CID_dom"/>
</dbReference>
<evidence type="ECO:0000259" key="2">
    <source>
        <dbReference type="PROSITE" id="PS51391"/>
    </source>
</evidence>
<dbReference type="AlphaFoldDB" id="G7DWG1"/>
<dbReference type="GO" id="GO:0045943">
    <property type="term" value="P:positive regulation of transcription by RNA polymerase I"/>
    <property type="evidence" value="ECO:0007669"/>
    <property type="project" value="TreeGrafter"/>
</dbReference>
<dbReference type="eggNOG" id="ENOG502S1MK">
    <property type="taxonomic scope" value="Eukaryota"/>
</dbReference>
<dbReference type="PANTHER" id="PTHR28291:SF1">
    <property type="entry name" value="CTD KINASE SUBUNIT GAMMA"/>
    <property type="match status" value="1"/>
</dbReference>
<dbReference type="InterPro" id="IPR024637">
    <property type="entry name" value="Ctk3_C"/>
</dbReference>
<accession>G7DWG1</accession>
<dbReference type="Pfam" id="PF12243">
    <property type="entry name" value="CTK3"/>
    <property type="match status" value="1"/>
</dbReference>
<reference evidence="3 4" key="2">
    <citation type="journal article" date="2012" name="Open Biol.">
        <title>Characteristics of nucleosomes and linker DNA regions on the genome of the basidiomycete Mixia osmundae revealed by mono- and dinucleosome mapping.</title>
        <authorList>
            <person name="Nishida H."/>
            <person name="Kondo S."/>
            <person name="Matsumoto T."/>
            <person name="Suzuki Y."/>
            <person name="Yoshikawa H."/>
            <person name="Taylor T.D."/>
            <person name="Sugiyama J."/>
        </authorList>
    </citation>
    <scope>NUCLEOTIDE SEQUENCE [LARGE SCALE GENOMIC DNA]</scope>
    <source>
        <strain evidence="4">CBS 9802 / IAM 14324 / JCM 22182 / KY 12970</strain>
    </source>
</reference>
<gene>
    <name evidence="3" type="primary">Mo01576</name>
    <name evidence="3" type="ORF">E5Q_01576</name>
</gene>
<dbReference type="OMA" id="DMGEDLH"/>
<dbReference type="GO" id="GO:0032786">
    <property type="term" value="P:positive regulation of DNA-templated transcription, elongation"/>
    <property type="evidence" value="ECO:0007669"/>
    <property type="project" value="InterPro"/>
</dbReference>
<sequence>MDAFEIRMQFVSVIRRLNSSQQSIQKVVAFAIKHAPRSSDDIWDCLVEECEKSSINARINIFFAIDSLLDAALNSGITSYLESTKRDLGKLVGLVVPREREGILNLMSAKQILKVWKTKRMIAPEIVEPVERALDSRNARASASQGEAAAFHKFSHNDVLRRIEDDRERHKRLREKIWVLPLPRQIEPLRRLASALPTAQALPVSPTSPAQPATPGPAPPKMVNSSGQSAALAIDIELDQLWDQLEPLGEEDHGIMSLETARAIASR</sequence>
<feature type="region of interest" description="Disordered" evidence="1">
    <location>
        <begin position="200"/>
        <end position="227"/>
    </location>
</feature>
<dbReference type="InterPro" id="IPR042326">
    <property type="entry name" value="Ctk3"/>
</dbReference>
<comment type="caution">
    <text evidence="3">The sequence shown here is derived from an EMBL/GenBank/DDBJ whole genome shotgun (WGS) entry which is preliminary data.</text>
</comment>
<dbReference type="InterPro" id="IPR024638">
    <property type="entry name" value="Ctk3_N"/>
</dbReference>
<dbReference type="EMBL" id="BABT02000052">
    <property type="protein sequence ID" value="GAA94921.1"/>
    <property type="molecule type" value="Genomic_DNA"/>
</dbReference>
<dbReference type="SMART" id="SM00582">
    <property type="entry name" value="RPR"/>
    <property type="match status" value="1"/>
</dbReference>
<dbReference type="Proteomes" id="UP000009131">
    <property type="component" value="Unassembled WGS sequence"/>
</dbReference>
<dbReference type="GO" id="GO:0070692">
    <property type="term" value="C:CTDK-1 complex"/>
    <property type="evidence" value="ECO:0007669"/>
    <property type="project" value="InterPro"/>
</dbReference>
<dbReference type="OrthoDB" id="21266at2759"/>
<dbReference type="Gene3D" id="1.25.40.90">
    <property type="match status" value="1"/>
</dbReference>
<keyword evidence="4" id="KW-1185">Reference proteome</keyword>
<evidence type="ECO:0000256" key="1">
    <source>
        <dbReference type="SAM" id="MobiDB-lite"/>
    </source>
</evidence>
<protein>
    <recommendedName>
        <fullName evidence="2">CID domain-containing protein</fullName>
    </recommendedName>
</protein>
<dbReference type="PROSITE" id="PS51391">
    <property type="entry name" value="CID"/>
    <property type="match status" value="1"/>
</dbReference>
<evidence type="ECO:0000313" key="3">
    <source>
        <dbReference type="EMBL" id="GAA94921.1"/>
    </source>
</evidence>
<dbReference type="InParanoid" id="G7DWG1"/>
<dbReference type="Pfam" id="PF12350">
    <property type="entry name" value="CTK3_C"/>
    <property type="match status" value="1"/>
</dbReference>
<reference evidence="3 4" key="1">
    <citation type="journal article" date="2011" name="J. Gen. Appl. Microbiol.">
        <title>Draft genome sequencing of the enigmatic basidiomycete Mixia osmundae.</title>
        <authorList>
            <person name="Nishida H."/>
            <person name="Nagatsuka Y."/>
            <person name="Sugiyama J."/>
        </authorList>
    </citation>
    <scope>NUCLEOTIDE SEQUENCE [LARGE SCALE GENOMIC DNA]</scope>
    <source>
        <strain evidence="4">CBS 9802 / IAM 14324 / JCM 22182 / KY 12970</strain>
    </source>
</reference>
<dbReference type="PANTHER" id="PTHR28291">
    <property type="entry name" value="CTD KINASE SUBUNIT GAMMA"/>
    <property type="match status" value="1"/>
</dbReference>
<dbReference type="HOGENOM" id="CLU_051552_1_0_1"/>
<name>G7DWG1_MIXOS</name>
<dbReference type="RefSeq" id="XP_014565898.1">
    <property type="nucleotide sequence ID" value="XM_014710412.1"/>
</dbReference>
<dbReference type="STRING" id="764103.G7DWG1"/>
<dbReference type="InterPro" id="IPR008942">
    <property type="entry name" value="ENTH_VHS"/>
</dbReference>